<feature type="region of interest" description="Disordered" evidence="1">
    <location>
        <begin position="76"/>
        <end position="102"/>
    </location>
</feature>
<proteinExistence type="predicted"/>
<dbReference type="AlphaFoldDB" id="A0A8S0PMH6"/>
<protein>
    <submittedName>
        <fullName evidence="2">Uncharacterized protein</fullName>
    </submittedName>
</protein>
<keyword evidence="3" id="KW-1185">Reference proteome</keyword>
<reference evidence="2 3" key="1">
    <citation type="submission" date="2019-12" db="EMBL/GenBank/DDBJ databases">
        <authorList>
            <person name="Alioto T."/>
            <person name="Alioto T."/>
            <person name="Gomez Garrido J."/>
        </authorList>
    </citation>
    <scope>NUCLEOTIDE SEQUENCE [LARGE SCALE GENOMIC DNA]</scope>
</reference>
<name>A0A8S0PMH6_OLEEU</name>
<evidence type="ECO:0000256" key="1">
    <source>
        <dbReference type="SAM" id="MobiDB-lite"/>
    </source>
</evidence>
<dbReference type="EMBL" id="CACTIH010000104">
    <property type="protein sequence ID" value="CAA2953984.1"/>
    <property type="molecule type" value="Genomic_DNA"/>
</dbReference>
<dbReference type="Proteomes" id="UP000594638">
    <property type="component" value="Unassembled WGS sequence"/>
</dbReference>
<comment type="caution">
    <text evidence="2">The sequence shown here is derived from an EMBL/GenBank/DDBJ whole genome shotgun (WGS) entry which is preliminary data.</text>
</comment>
<gene>
    <name evidence="2" type="ORF">OLEA9_A117463</name>
</gene>
<evidence type="ECO:0000313" key="3">
    <source>
        <dbReference type="Proteomes" id="UP000594638"/>
    </source>
</evidence>
<feature type="region of interest" description="Disordered" evidence="1">
    <location>
        <begin position="1"/>
        <end position="21"/>
    </location>
</feature>
<evidence type="ECO:0000313" key="2">
    <source>
        <dbReference type="EMBL" id="CAA2953984.1"/>
    </source>
</evidence>
<organism evidence="2 3">
    <name type="scientific">Olea europaea subsp. europaea</name>
    <dbReference type="NCBI Taxonomy" id="158383"/>
    <lineage>
        <taxon>Eukaryota</taxon>
        <taxon>Viridiplantae</taxon>
        <taxon>Streptophyta</taxon>
        <taxon>Embryophyta</taxon>
        <taxon>Tracheophyta</taxon>
        <taxon>Spermatophyta</taxon>
        <taxon>Magnoliopsida</taxon>
        <taxon>eudicotyledons</taxon>
        <taxon>Gunneridae</taxon>
        <taxon>Pentapetalae</taxon>
        <taxon>asterids</taxon>
        <taxon>lamiids</taxon>
        <taxon>Lamiales</taxon>
        <taxon>Oleaceae</taxon>
        <taxon>Oleeae</taxon>
        <taxon>Olea</taxon>
    </lineage>
</organism>
<dbReference type="Gramene" id="OE9A117463T2">
    <property type="protein sequence ID" value="OE9A117463C2"/>
    <property type="gene ID" value="OE9A117463"/>
</dbReference>
<feature type="compositionally biased region" description="Polar residues" evidence="1">
    <location>
        <begin position="1"/>
        <end position="10"/>
    </location>
</feature>
<accession>A0A8S0PMH6</accession>
<sequence length="102" mass="11610">MEVITSTQAKQKVESGLQRRRRMEESILERKGDKTSPWEADMISSTWTHWRWIGDFLDCQRRKGNSRKVQMIRLKSSSHGIASMGDRGSRRSGIGKSEAASG</sequence>